<evidence type="ECO:0000256" key="2">
    <source>
        <dbReference type="ARBA" id="ARBA00022525"/>
    </source>
</evidence>
<protein>
    <submittedName>
        <fullName evidence="4">Uncharacterized protein</fullName>
    </submittedName>
</protein>
<dbReference type="PROSITE" id="PS00270">
    <property type="entry name" value="ENDOTHELIN"/>
    <property type="match status" value="1"/>
</dbReference>
<evidence type="ECO:0000313" key="5">
    <source>
        <dbReference type="Proteomes" id="UP001557470"/>
    </source>
</evidence>
<reference evidence="4 5" key="1">
    <citation type="submission" date="2024-06" db="EMBL/GenBank/DDBJ databases">
        <authorList>
            <person name="Pan Q."/>
            <person name="Wen M."/>
            <person name="Jouanno E."/>
            <person name="Zahm M."/>
            <person name="Klopp C."/>
            <person name="Cabau C."/>
            <person name="Louis A."/>
            <person name="Berthelot C."/>
            <person name="Parey E."/>
            <person name="Roest Crollius H."/>
            <person name="Montfort J."/>
            <person name="Robinson-Rechavi M."/>
            <person name="Bouchez O."/>
            <person name="Lampietro C."/>
            <person name="Lopez Roques C."/>
            <person name="Donnadieu C."/>
            <person name="Postlethwait J."/>
            <person name="Bobe J."/>
            <person name="Verreycken H."/>
            <person name="Guiguen Y."/>
        </authorList>
    </citation>
    <scope>NUCLEOTIDE SEQUENCE [LARGE SCALE GENOMIC DNA]</scope>
    <source>
        <strain evidence="4">Up_M1</strain>
        <tissue evidence="4">Testis</tissue>
    </source>
</reference>
<evidence type="ECO:0000256" key="1">
    <source>
        <dbReference type="ARBA" id="ARBA00004613"/>
    </source>
</evidence>
<name>A0ABD0XXH5_UMBPY</name>
<comment type="caution">
    <text evidence="4">The sequence shown here is derived from an EMBL/GenBank/DDBJ whole genome shotgun (WGS) entry which is preliminary data.</text>
</comment>
<gene>
    <name evidence="4" type="ORF">UPYG_G00092450</name>
</gene>
<dbReference type="InterPro" id="IPR019764">
    <property type="entry name" value="Endothelin_toxin_CS"/>
</dbReference>
<accession>A0ABD0XXH5</accession>
<comment type="subcellular location">
    <subcellularLocation>
        <location evidence="1">Secreted</location>
    </subcellularLocation>
</comment>
<dbReference type="Proteomes" id="UP001557470">
    <property type="component" value="Unassembled WGS sequence"/>
</dbReference>
<sequence>MVPYGMSNYRGFQRVRRSTSNNRGGRGGRRHEKGREGGRGGILEDGGGRAQEHRCTCEDETDVECHRYCLKWLQELADRSAKKEQPSNSP</sequence>
<evidence type="ECO:0000313" key="4">
    <source>
        <dbReference type="EMBL" id="KAL1007850.1"/>
    </source>
</evidence>
<dbReference type="GO" id="GO:0005576">
    <property type="term" value="C:extracellular region"/>
    <property type="evidence" value="ECO:0007669"/>
    <property type="project" value="UniProtKB-SubCell"/>
</dbReference>
<dbReference type="EMBL" id="JAGEUA010000002">
    <property type="protein sequence ID" value="KAL1007850.1"/>
    <property type="molecule type" value="Genomic_DNA"/>
</dbReference>
<keyword evidence="2" id="KW-0964">Secreted</keyword>
<evidence type="ECO:0000256" key="3">
    <source>
        <dbReference type="SAM" id="MobiDB-lite"/>
    </source>
</evidence>
<keyword evidence="5" id="KW-1185">Reference proteome</keyword>
<dbReference type="AlphaFoldDB" id="A0ABD0XXH5"/>
<organism evidence="4 5">
    <name type="scientific">Umbra pygmaea</name>
    <name type="common">Eastern mudminnow</name>
    <dbReference type="NCBI Taxonomy" id="75934"/>
    <lineage>
        <taxon>Eukaryota</taxon>
        <taxon>Metazoa</taxon>
        <taxon>Chordata</taxon>
        <taxon>Craniata</taxon>
        <taxon>Vertebrata</taxon>
        <taxon>Euteleostomi</taxon>
        <taxon>Actinopterygii</taxon>
        <taxon>Neopterygii</taxon>
        <taxon>Teleostei</taxon>
        <taxon>Protacanthopterygii</taxon>
        <taxon>Esociformes</taxon>
        <taxon>Umbridae</taxon>
        <taxon>Umbra</taxon>
    </lineage>
</organism>
<feature type="region of interest" description="Disordered" evidence="3">
    <location>
        <begin position="1"/>
        <end position="53"/>
    </location>
</feature>
<proteinExistence type="predicted"/>